<evidence type="ECO:0000256" key="2">
    <source>
        <dbReference type="ARBA" id="ARBA00008854"/>
    </source>
</evidence>
<evidence type="ECO:0000256" key="1">
    <source>
        <dbReference type="ARBA" id="ARBA00004167"/>
    </source>
</evidence>
<keyword evidence="4 6" id="KW-1133">Transmembrane helix</keyword>
<evidence type="ECO:0000256" key="4">
    <source>
        <dbReference type="ARBA" id="ARBA00022989"/>
    </source>
</evidence>
<proteinExistence type="inferred from homology"/>
<dbReference type="PANTHER" id="PTHR34478:SF2">
    <property type="entry name" value="MEMBRANE PROTEIN"/>
    <property type="match status" value="1"/>
</dbReference>
<accession>A0A2M7QE82</accession>
<evidence type="ECO:0000256" key="6">
    <source>
        <dbReference type="SAM" id="Phobius"/>
    </source>
</evidence>
<protein>
    <recommendedName>
        <fullName evidence="9">LemA family protein</fullName>
    </recommendedName>
</protein>
<dbReference type="InterPro" id="IPR007156">
    <property type="entry name" value="MamQ_LemA"/>
</dbReference>
<dbReference type="InterPro" id="IPR023353">
    <property type="entry name" value="LemA-like_dom_sf"/>
</dbReference>
<comment type="subcellular location">
    <subcellularLocation>
        <location evidence="1">Membrane</location>
        <topology evidence="1">Single-pass membrane protein</topology>
    </subcellularLocation>
</comment>
<name>A0A2M7QE82_9BACT</name>
<dbReference type="EMBL" id="PFLF01000004">
    <property type="protein sequence ID" value="PIY69531.1"/>
    <property type="molecule type" value="Genomic_DNA"/>
</dbReference>
<dbReference type="Gene3D" id="1.20.1440.20">
    <property type="entry name" value="LemA-like domain"/>
    <property type="match status" value="1"/>
</dbReference>
<dbReference type="Proteomes" id="UP000230108">
    <property type="component" value="Unassembled WGS sequence"/>
</dbReference>
<evidence type="ECO:0008006" key="9">
    <source>
        <dbReference type="Google" id="ProtNLM"/>
    </source>
</evidence>
<dbReference type="Pfam" id="PF04011">
    <property type="entry name" value="LemA"/>
    <property type="match status" value="1"/>
</dbReference>
<keyword evidence="5 6" id="KW-0472">Membrane</keyword>
<dbReference type="AlphaFoldDB" id="A0A2M7QE82"/>
<dbReference type="PANTHER" id="PTHR34478">
    <property type="entry name" value="PROTEIN LEMA"/>
    <property type="match status" value="1"/>
</dbReference>
<evidence type="ECO:0000313" key="7">
    <source>
        <dbReference type="EMBL" id="PIY69531.1"/>
    </source>
</evidence>
<dbReference type="GO" id="GO:0016020">
    <property type="term" value="C:membrane"/>
    <property type="evidence" value="ECO:0007669"/>
    <property type="project" value="UniProtKB-SubCell"/>
</dbReference>
<evidence type="ECO:0000313" key="8">
    <source>
        <dbReference type="Proteomes" id="UP000230108"/>
    </source>
</evidence>
<keyword evidence="3 6" id="KW-0812">Transmembrane</keyword>
<evidence type="ECO:0000256" key="5">
    <source>
        <dbReference type="ARBA" id="ARBA00023136"/>
    </source>
</evidence>
<evidence type="ECO:0000256" key="3">
    <source>
        <dbReference type="ARBA" id="ARBA00022692"/>
    </source>
</evidence>
<feature type="transmembrane region" description="Helical" evidence="6">
    <location>
        <begin position="6"/>
        <end position="29"/>
    </location>
</feature>
<dbReference type="SUPFAM" id="SSF140478">
    <property type="entry name" value="LemA-like"/>
    <property type="match status" value="1"/>
</dbReference>
<sequence>MVTLPVILIGGGILLVLYLIGTYNGLIVLRTRIQEALSGIDVQLKRRADLIPNLVETVKGYAKHEKSVFENVTKARSALMGANTLAEKAEANNQLSATLKSLFAVAEAYPDLKANTNFQDLQRQLEDTEDKVAYSRQFYNSNVLDYNTRIQVFPTNIFAGMFGFVKEVFFEATADERKKVDVKFD</sequence>
<organism evidence="7 8">
    <name type="scientific">Candidatus Roizmanbacteria bacterium CG_4_10_14_0_8_um_filter_39_9</name>
    <dbReference type="NCBI Taxonomy" id="1974829"/>
    <lineage>
        <taxon>Bacteria</taxon>
        <taxon>Candidatus Roizmaniibacteriota</taxon>
    </lineage>
</organism>
<gene>
    <name evidence="7" type="ORF">COY90_00150</name>
</gene>
<comment type="similarity">
    <text evidence="2">Belongs to the LemA family.</text>
</comment>
<comment type="caution">
    <text evidence="7">The sequence shown here is derived from an EMBL/GenBank/DDBJ whole genome shotgun (WGS) entry which is preliminary data.</text>
</comment>
<reference evidence="8" key="1">
    <citation type="submission" date="2017-09" db="EMBL/GenBank/DDBJ databases">
        <title>Depth-based differentiation of microbial function through sediment-hosted aquifers and enrichment of novel symbionts in the deep terrestrial subsurface.</title>
        <authorList>
            <person name="Probst A.J."/>
            <person name="Ladd B."/>
            <person name="Jarett J.K."/>
            <person name="Geller-Mcgrath D.E."/>
            <person name="Sieber C.M.K."/>
            <person name="Emerson J.B."/>
            <person name="Anantharaman K."/>
            <person name="Thomas B.C."/>
            <person name="Malmstrom R."/>
            <person name="Stieglmeier M."/>
            <person name="Klingl A."/>
            <person name="Woyke T."/>
            <person name="Ryan C.M."/>
            <person name="Banfield J.F."/>
        </authorList>
    </citation>
    <scope>NUCLEOTIDE SEQUENCE [LARGE SCALE GENOMIC DNA]</scope>
</reference>